<evidence type="ECO:0000256" key="11">
    <source>
        <dbReference type="ARBA" id="ARBA00023316"/>
    </source>
</evidence>
<dbReference type="GO" id="GO:0009002">
    <property type="term" value="F:serine-type D-Ala-D-Ala carboxypeptidase activity"/>
    <property type="evidence" value="ECO:0007669"/>
    <property type="project" value="UniProtKB-EC"/>
</dbReference>
<dbReference type="InterPro" id="IPR001460">
    <property type="entry name" value="PCN-bd_Tpept"/>
</dbReference>
<feature type="region of interest" description="Disordered" evidence="14">
    <location>
        <begin position="781"/>
        <end position="824"/>
    </location>
</feature>
<feature type="domain" description="PASTA" evidence="15">
    <location>
        <begin position="718"/>
        <end position="782"/>
    </location>
</feature>
<dbReference type="InterPro" id="IPR005543">
    <property type="entry name" value="PASTA_dom"/>
</dbReference>
<dbReference type="EMBL" id="BJUB01000002">
    <property type="protein sequence ID" value="GEK20422.1"/>
    <property type="molecule type" value="Genomic_DNA"/>
</dbReference>
<dbReference type="GO" id="GO:0008360">
    <property type="term" value="P:regulation of cell shape"/>
    <property type="evidence" value="ECO:0007669"/>
    <property type="project" value="UniProtKB-KW"/>
</dbReference>
<evidence type="ECO:0000256" key="5">
    <source>
        <dbReference type="ARBA" id="ARBA00022676"/>
    </source>
</evidence>
<dbReference type="Gene3D" id="1.10.3810.10">
    <property type="entry name" value="Biosynthetic peptidoglycan transglycosylase-like"/>
    <property type="match status" value="1"/>
</dbReference>
<keyword evidence="7" id="KW-0378">Hydrolase</keyword>
<evidence type="ECO:0000313" key="17">
    <source>
        <dbReference type="Proteomes" id="UP000321118"/>
    </source>
</evidence>
<comment type="catalytic activity">
    <reaction evidence="13">
        <text>[GlcNAc-(1-&gt;4)-Mur2Ac(oyl-L-Ala-gamma-D-Glu-L-Lys-D-Ala-D-Ala)](n)-di-trans,octa-cis-undecaprenyl diphosphate + beta-D-GlcNAc-(1-&gt;4)-Mur2Ac(oyl-L-Ala-gamma-D-Glu-L-Lys-D-Ala-D-Ala)-di-trans,octa-cis-undecaprenyl diphosphate = [GlcNAc-(1-&gt;4)-Mur2Ac(oyl-L-Ala-gamma-D-Glu-L-Lys-D-Ala-D-Ala)](n+1)-di-trans,octa-cis-undecaprenyl diphosphate + di-trans,octa-cis-undecaprenyl diphosphate + H(+)</text>
        <dbReference type="Rhea" id="RHEA:23708"/>
        <dbReference type="Rhea" id="RHEA-COMP:9602"/>
        <dbReference type="Rhea" id="RHEA-COMP:9603"/>
        <dbReference type="ChEBI" id="CHEBI:15378"/>
        <dbReference type="ChEBI" id="CHEBI:58405"/>
        <dbReference type="ChEBI" id="CHEBI:60033"/>
        <dbReference type="ChEBI" id="CHEBI:78435"/>
        <dbReference type="EC" id="2.4.99.28"/>
    </reaction>
</comment>
<dbReference type="Proteomes" id="UP000321118">
    <property type="component" value="Unassembled WGS sequence"/>
</dbReference>
<sequence>MPNPARQRGRQVNVFQAIALLLTFALVAGVSGVLAAGLVLPGVAVANGVTDMTVTAFDDLPTELAETEKALPEKSVIKAADGRLLATFWTQNRVVVPLASISPLLQQAVIATEDKRFYQHVGVDPTGMLRAFVKNQTDEDGGQEGASTLTQQYIKNVLIEEALSKETEAEKLEALQAARGATGTEGYARKLREAKLAIALEKRMSKEEILEKYLNIAPFGASVYGAESAAQYYFSKPALDLNYIEAATIAGVTQSPTKWDPVLNPEASQTRRDRVLKLMNEQGFITDEEYAAGIATPLPDTMRITPLKQGCVAAGDVIAGSGYFCDFVTKVIANDEAFGATRDERVGLLYKGGLTITTTLDPNLQTLADTEVKNGIPVDDPSGVASAIVTVQPGTGKILAMAQNRIYAAAATPGSREESVNFNTDGAYGGSGGFAPGSTFKPFTLLEWLKQGHSLNDQVNGTERTLNENQFVTCGQKGPNVPWKVGNSEPGSGMMSVANATQNSVNLAYLTMATQLDMCNIMKGAEALGMHTAKPKADGTSSPSVNPSNVIGTDSVAPLSMAAAFASFASGGVYCKPIAITSVQNADGAELPIPQANCAQAIEPKYANTMNFALGNVWKGTAKSVGAPSYPSAGKTGTTTRNEDTWFVGYTPLLATAVWVGFSQAPTPVQNMTINGKFVRYTFGSTIAAPTWKRFTDQALAGVENPGFGAPDDKLVFGERVPVPSVVGRSEGDARAILQQAGFSSSIDPTQVGSNLPAGNVVSQSSSGTATRGTTIVLTLSNGQAPAGPAPGQGQPAPGGPGGGGGGGGDGGGRGNGNGNNGNG</sequence>
<dbReference type="AlphaFoldDB" id="A0A510V0J5"/>
<evidence type="ECO:0000256" key="10">
    <source>
        <dbReference type="ARBA" id="ARBA00023268"/>
    </source>
</evidence>
<keyword evidence="3 16" id="KW-0121">Carboxypeptidase</keyword>
<comment type="catalytic activity">
    <reaction evidence="12">
        <text>Preferential cleavage: (Ac)2-L-Lys-D-Ala-|-D-Ala. Also transpeptidation of peptidyl-alanyl moieties that are N-acyl substituents of D-alanine.</text>
        <dbReference type="EC" id="3.4.16.4"/>
    </reaction>
</comment>
<gene>
    <name evidence="16" type="ORF">CXY01_09420</name>
</gene>
<evidence type="ECO:0000256" key="4">
    <source>
        <dbReference type="ARBA" id="ARBA00022670"/>
    </source>
</evidence>
<comment type="similarity">
    <text evidence="1">In the C-terminal section; belongs to the transpeptidase family.</text>
</comment>
<evidence type="ECO:0000256" key="7">
    <source>
        <dbReference type="ARBA" id="ARBA00022801"/>
    </source>
</evidence>
<keyword evidence="17" id="KW-1185">Reference proteome</keyword>
<evidence type="ECO:0000256" key="14">
    <source>
        <dbReference type="SAM" id="MobiDB-lite"/>
    </source>
</evidence>
<dbReference type="PROSITE" id="PS51178">
    <property type="entry name" value="PASTA"/>
    <property type="match status" value="1"/>
</dbReference>
<accession>A0A510V0J5</accession>
<evidence type="ECO:0000256" key="9">
    <source>
        <dbReference type="ARBA" id="ARBA00022984"/>
    </source>
</evidence>
<evidence type="ECO:0000259" key="15">
    <source>
        <dbReference type="PROSITE" id="PS51178"/>
    </source>
</evidence>
<keyword evidence="10" id="KW-0511">Multifunctional enzyme</keyword>
<keyword evidence="6" id="KW-0808">Transferase</keyword>
<evidence type="ECO:0000256" key="3">
    <source>
        <dbReference type="ARBA" id="ARBA00022645"/>
    </source>
</evidence>
<dbReference type="SUPFAM" id="SSF56601">
    <property type="entry name" value="beta-lactamase/transpeptidase-like"/>
    <property type="match status" value="1"/>
</dbReference>
<dbReference type="CDD" id="cd06577">
    <property type="entry name" value="PASTA_pknB"/>
    <property type="match status" value="1"/>
</dbReference>
<keyword evidence="9" id="KW-0573">Peptidoglycan synthesis</keyword>
<dbReference type="Pfam" id="PF00912">
    <property type="entry name" value="Transgly"/>
    <property type="match status" value="1"/>
</dbReference>
<keyword evidence="4" id="KW-0645">Protease</keyword>
<dbReference type="SMART" id="SM00740">
    <property type="entry name" value="PASTA"/>
    <property type="match status" value="1"/>
</dbReference>
<dbReference type="GO" id="GO:0006508">
    <property type="term" value="P:proteolysis"/>
    <property type="evidence" value="ECO:0007669"/>
    <property type="project" value="UniProtKB-KW"/>
</dbReference>
<dbReference type="Gene3D" id="3.40.710.10">
    <property type="entry name" value="DD-peptidase/beta-lactamase superfamily"/>
    <property type="match status" value="1"/>
</dbReference>
<evidence type="ECO:0000256" key="6">
    <source>
        <dbReference type="ARBA" id="ARBA00022679"/>
    </source>
</evidence>
<dbReference type="InterPro" id="IPR012338">
    <property type="entry name" value="Beta-lactam/transpept-like"/>
</dbReference>
<dbReference type="OrthoDB" id="9766909at2"/>
<dbReference type="InterPro" id="IPR036950">
    <property type="entry name" value="PBP_transglycosylase"/>
</dbReference>
<dbReference type="GO" id="GO:0030288">
    <property type="term" value="C:outer membrane-bounded periplasmic space"/>
    <property type="evidence" value="ECO:0007669"/>
    <property type="project" value="TreeGrafter"/>
</dbReference>
<dbReference type="Gene3D" id="3.30.10.20">
    <property type="match status" value="1"/>
</dbReference>
<keyword evidence="8" id="KW-0133">Cell shape</keyword>
<evidence type="ECO:0000313" key="16">
    <source>
        <dbReference type="EMBL" id="GEK20422.1"/>
    </source>
</evidence>
<dbReference type="Pfam" id="PF00905">
    <property type="entry name" value="Transpeptidase"/>
    <property type="match status" value="1"/>
</dbReference>
<dbReference type="Pfam" id="PF03793">
    <property type="entry name" value="PASTA"/>
    <property type="match status" value="1"/>
</dbReference>
<dbReference type="GO" id="GO:0008658">
    <property type="term" value="F:penicillin binding"/>
    <property type="evidence" value="ECO:0007669"/>
    <property type="project" value="InterPro"/>
</dbReference>
<dbReference type="RefSeq" id="WP_146925898.1">
    <property type="nucleotide sequence ID" value="NZ_BJUB01000002.1"/>
</dbReference>
<evidence type="ECO:0000256" key="12">
    <source>
        <dbReference type="ARBA" id="ARBA00034000"/>
    </source>
</evidence>
<dbReference type="GO" id="GO:0071555">
    <property type="term" value="P:cell wall organization"/>
    <property type="evidence" value="ECO:0007669"/>
    <property type="project" value="UniProtKB-KW"/>
</dbReference>
<dbReference type="PANTHER" id="PTHR32282">
    <property type="entry name" value="BINDING PROTEIN TRANSPEPTIDASE, PUTATIVE-RELATED"/>
    <property type="match status" value="1"/>
</dbReference>
<evidence type="ECO:0000256" key="2">
    <source>
        <dbReference type="ARBA" id="ARBA00007739"/>
    </source>
</evidence>
<dbReference type="GO" id="GO:0009252">
    <property type="term" value="P:peptidoglycan biosynthetic process"/>
    <property type="evidence" value="ECO:0007669"/>
    <property type="project" value="UniProtKB-KW"/>
</dbReference>
<dbReference type="InterPro" id="IPR023346">
    <property type="entry name" value="Lysozyme-like_dom_sf"/>
</dbReference>
<organism evidence="16 17">
    <name type="scientific">Cellulomonas xylanilytica</name>
    <dbReference type="NCBI Taxonomy" id="233583"/>
    <lineage>
        <taxon>Bacteria</taxon>
        <taxon>Bacillati</taxon>
        <taxon>Actinomycetota</taxon>
        <taxon>Actinomycetes</taxon>
        <taxon>Micrococcales</taxon>
        <taxon>Cellulomonadaceae</taxon>
        <taxon>Cellulomonas</taxon>
    </lineage>
</organism>
<dbReference type="InterPro" id="IPR001264">
    <property type="entry name" value="Glyco_trans_51"/>
</dbReference>
<name>A0A510V0J5_9CELL</name>
<evidence type="ECO:0000256" key="1">
    <source>
        <dbReference type="ARBA" id="ARBA00007090"/>
    </source>
</evidence>
<protein>
    <submittedName>
        <fullName evidence="16">Carboxypeptidase</fullName>
    </submittedName>
</protein>
<dbReference type="GO" id="GO:0008955">
    <property type="term" value="F:peptidoglycan glycosyltransferase activity"/>
    <property type="evidence" value="ECO:0007669"/>
    <property type="project" value="UniProtKB-EC"/>
</dbReference>
<dbReference type="SUPFAM" id="SSF53955">
    <property type="entry name" value="Lysozyme-like"/>
    <property type="match status" value="1"/>
</dbReference>
<keyword evidence="11" id="KW-0961">Cell wall biogenesis/degradation</keyword>
<feature type="compositionally biased region" description="Gly residues" evidence="14">
    <location>
        <begin position="800"/>
        <end position="824"/>
    </location>
</feature>
<keyword evidence="5" id="KW-0328">Glycosyltransferase</keyword>
<comment type="caution">
    <text evidence="16">The sequence shown here is derived from an EMBL/GenBank/DDBJ whole genome shotgun (WGS) entry which is preliminary data.</text>
</comment>
<feature type="compositionally biased region" description="Low complexity" evidence="14">
    <location>
        <begin position="782"/>
        <end position="796"/>
    </location>
</feature>
<dbReference type="PANTHER" id="PTHR32282:SF33">
    <property type="entry name" value="PEPTIDOGLYCAN GLYCOSYLTRANSFERASE"/>
    <property type="match status" value="1"/>
</dbReference>
<proteinExistence type="inferred from homology"/>
<reference evidence="16 17" key="1">
    <citation type="submission" date="2019-07" db="EMBL/GenBank/DDBJ databases">
        <title>Whole genome shotgun sequence of Cellulomonas xylanilytica NBRC 101102.</title>
        <authorList>
            <person name="Hosoyama A."/>
            <person name="Uohara A."/>
            <person name="Ohji S."/>
            <person name="Ichikawa N."/>
        </authorList>
    </citation>
    <scope>NUCLEOTIDE SEQUENCE [LARGE SCALE GENOMIC DNA]</scope>
    <source>
        <strain evidence="16 17">NBRC 101102</strain>
    </source>
</reference>
<comment type="similarity">
    <text evidence="2">In the N-terminal section; belongs to the glycosyltransferase 51 family.</text>
</comment>
<dbReference type="InterPro" id="IPR050396">
    <property type="entry name" value="Glycosyltr_51/Transpeptidase"/>
</dbReference>
<evidence type="ECO:0000256" key="13">
    <source>
        <dbReference type="ARBA" id="ARBA00049902"/>
    </source>
</evidence>
<evidence type="ECO:0000256" key="8">
    <source>
        <dbReference type="ARBA" id="ARBA00022960"/>
    </source>
</evidence>
<dbReference type="FunFam" id="1.10.3810.10:FF:000001">
    <property type="entry name" value="Penicillin-binding protein 1A"/>
    <property type="match status" value="1"/>
</dbReference>